<dbReference type="Gene3D" id="1.10.40.90">
    <property type="match status" value="1"/>
</dbReference>
<dbReference type="GO" id="GO:0003899">
    <property type="term" value="F:DNA-directed RNA polymerase activity"/>
    <property type="evidence" value="ECO:0007669"/>
    <property type="project" value="UniProtKB-EC"/>
</dbReference>
<dbReference type="GO" id="GO:0003677">
    <property type="term" value="F:DNA binding"/>
    <property type="evidence" value="ECO:0007669"/>
    <property type="project" value="InterPro"/>
</dbReference>
<dbReference type="SMART" id="SM00663">
    <property type="entry name" value="RPOLA_N"/>
    <property type="match status" value="1"/>
</dbReference>
<dbReference type="EMBL" id="BK032823">
    <property type="protein sequence ID" value="DAF62227.1"/>
    <property type="molecule type" value="Genomic_DNA"/>
</dbReference>
<dbReference type="InterPro" id="IPR006592">
    <property type="entry name" value="RNA_pol_N"/>
</dbReference>
<dbReference type="GO" id="GO:0006351">
    <property type="term" value="P:DNA-templated transcription"/>
    <property type="evidence" value="ECO:0007669"/>
    <property type="project" value="InterPro"/>
</dbReference>
<proteinExistence type="predicted"/>
<evidence type="ECO:0000313" key="7">
    <source>
        <dbReference type="EMBL" id="DAF62227.1"/>
    </source>
</evidence>
<evidence type="ECO:0000259" key="6">
    <source>
        <dbReference type="SMART" id="SM00663"/>
    </source>
</evidence>
<sequence length="526" mass="60714">MDHNSANAYPRSEQFDYFTKFEMINFDEECRKDLTNGHGFIIKEPQPINKALKSDDSIFSSKYGKSLQDKNPYSNRYSCKYGCTQGAFYSVPGDKNWVCPICGTEVKSVGVDFTYFGWIKIKEEFCLIHPLLFLTISSLIGKNNLEEIIEPSVELDANGQPMTQYDKRILKQKSKRGGYGKRKKASLDTRFAGIGLMGFRDHFDEIIEYFYKKKPAKKEFYDEIMKERDKVFIHSIPVYTTQLRIAKVENHRFTFESTNADFNLLAKLAATVNKNNLSIYRNKKYQNQLLWDMQSKLTNLTTEIIAILSGKKGTLRSIISGRTAFSERSVIVPNPKLRMDEITLPYFGLCILMQQRLINIIKKSYNITYAQAYKIWYYASLKVDERVLQIINELINTNRVSVLINRNPTIFYQSIVYKRVVGCTLDYTMGIDVYTLDGLAADFDGDTLNILMLYNKEFKEACEAVYSPRNAFCISRDDGKMNPSINVFKDILINLNSLVGIGRYKYNQNQLSKIEEFKSKYGANVD</sequence>
<evidence type="ECO:0000256" key="4">
    <source>
        <dbReference type="ARBA" id="ARBA00022695"/>
    </source>
</evidence>
<dbReference type="InterPro" id="IPR045867">
    <property type="entry name" value="DNA-dir_RpoC_beta_prime"/>
</dbReference>
<dbReference type="PANTHER" id="PTHR19376">
    <property type="entry name" value="DNA-DIRECTED RNA POLYMERASE"/>
    <property type="match status" value="1"/>
</dbReference>
<organism evidence="7">
    <name type="scientific">Myoviridae sp. ctIty1</name>
    <dbReference type="NCBI Taxonomy" id="2827673"/>
    <lineage>
        <taxon>Viruses</taxon>
        <taxon>Duplodnaviria</taxon>
        <taxon>Heunggongvirae</taxon>
        <taxon>Uroviricota</taxon>
        <taxon>Caudoviricetes</taxon>
    </lineage>
</organism>
<feature type="domain" description="RNA polymerase N-terminal" evidence="6">
    <location>
        <begin position="229"/>
        <end position="499"/>
    </location>
</feature>
<dbReference type="Gene3D" id="2.40.40.20">
    <property type="match status" value="1"/>
</dbReference>
<keyword evidence="3" id="KW-0808">Transferase</keyword>
<evidence type="ECO:0000256" key="2">
    <source>
        <dbReference type="ARBA" id="ARBA00022478"/>
    </source>
</evidence>
<dbReference type="PANTHER" id="PTHR19376:SF63">
    <property type="entry name" value="DNA-DIRECTED RNA POLYMERASE SUBUNIT BETA"/>
    <property type="match status" value="1"/>
</dbReference>
<reference evidence="7" key="1">
    <citation type="journal article" date="2021" name="Proc. Natl. Acad. Sci. U.S.A.">
        <title>A Catalog of Tens of Thousands of Viruses from Human Metagenomes Reveals Hidden Associations with Chronic Diseases.</title>
        <authorList>
            <person name="Tisza M.J."/>
            <person name="Buck C.B."/>
        </authorList>
    </citation>
    <scope>NUCLEOTIDE SEQUENCE</scope>
    <source>
        <strain evidence="7">CtIty1</strain>
    </source>
</reference>
<keyword evidence="5" id="KW-0804">Transcription</keyword>
<evidence type="ECO:0000256" key="5">
    <source>
        <dbReference type="ARBA" id="ARBA00023163"/>
    </source>
</evidence>
<dbReference type="GO" id="GO:0000428">
    <property type="term" value="C:DNA-directed RNA polymerase complex"/>
    <property type="evidence" value="ECO:0007669"/>
    <property type="project" value="UniProtKB-KW"/>
</dbReference>
<name>A0A8S5TGR5_9CAUD</name>
<keyword evidence="4" id="KW-0548">Nucleotidyltransferase</keyword>
<accession>A0A8S5TGR5</accession>
<dbReference type="EC" id="2.7.7.6" evidence="1"/>
<evidence type="ECO:0000256" key="3">
    <source>
        <dbReference type="ARBA" id="ARBA00022679"/>
    </source>
</evidence>
<evidence type="ECO:0000256" key="1">
    <source>
        <dbReference type="ARBA" id="ARBA00012418"/>
    </source>
</evidence>
<dbReference type="SUPFAM" id="SSF64484">
    <property type="entry name" value="beta and beta-prime subunits of DNA dependent RNA-polymerase"/>
    <property type="match status" value="1"/>
</dbReference>
<keyword evidence="2" id="KW-0240">DNA-directed RNA polymerase</keyword>
<protein>
    <recommendedName>
        <fullName evidence="1">DNA-directed RNA polymerase</fullName>
        <ecNumber evidence="1">2.7.7.6</ecNumber>
    </recommendedName>
</protein>